<accession>A0A9Q5Z7Z3</accession>
<sequence>MLKQWAQQGLIRLKYLDESGCTCVRSAEYSYAQRGVQKSIRQRQGRGRRINILGVWEPGVQFDYALMVGTLKAATYVQLMDWQANTAQKHFDATGMITVIVQDNASVHRSQLTQQQVQRWQAQGLFLFFLPSYSPQMNRIEDEWLHLKRDELSARVFEDEYDLAIAIIEGIENRSLQGQYQVERFMFN</sequence>
<feature type="domain" description="Tc1-like transposase DDE" evidence="1">
    <location>
        <begin position="13"/>
        <end position="162"/>
    </location>
</feature>
<evidence type="ECO:0000313" key="3">
    <source>
        <dbReference type="Proteomes" id="UP000222310"/>
    </source>
</evidence>
<dbReference type="GeneID" id="57095146"/>
<protein>
    <submittedName>
        <fullName evidence="2">Transposase</fullName>
    </submittedName>
</protein>
<dbReference type="Proteomes" id="UP000222310">
    <property type="component" value="Unassembled WGS sequence"/>
</dbReference>
<organism evidence="2 3">
    <name type="scientific">Nostoc linckia z8</name>
    <dbReference type="NCBI Taxonomy" id="1628746"/>
    <lineage>
        <taxon>Bacteria</taxon>
        <taxon>Bacillati</taxon>
        <taxon>Cyanobacteriota</taxon>
        <taxon>Cyanophyceae</taxon>
        <taxon>Nostocales</taxon>
        <taxon>Nostocaceae</taxon>
        <taxon>Nostoc</taxon>
    </lineage>
</organism>
<dbReference type="GO" id="GO:0003676">
    <property type="term" value="F:nucleic acid binding"/>
    <property type="evidence" value="ECO:0007669"/>
    <property type="project" value="InterPro"/>
</dbReference>
<dbReference type="Gene3D" id="3.30.420.10">
    <property type="entry name" value="Ribonuclease H-like superfamily/Ribonuclease H"/>
    <property type="match status" value="1"/>
</dbReference>
<gene>
    <name evidence="2" type="ORF">VF08_26915</name>
</gene>
<dbReference type="AlphaFoldDB" id="A0A9Q5Z7Z3"/>
<reference evidence="2 3" key="1">
    <citation type="submission" date="2015-02" db="EMBL/GenBank/DDBJ databases">
        <title>Nostoc linckia genome annotation.</title>
        <authorList>
            <person name="Zhou Z."/>
        </authorList>
    </citation>
    <scope>NUCLEOTIDE SEQUENCE [LARGE SCALE GENOMIC DNA]</scope>
    <source>
        <strain evidence="3">z8</strain>
    </source>
</reference>
<comment type="caution">
    <text evidence="2">The sequence shown here is derived from an EMBL/GenBank/DDBJ whole genome shotgun (WGS) entry which is preliminary data.</text>
</comment>
<dbReference type="Pfam" id="PF13358">
    <property type="entry name" value="DDE_3"/>
    <property type="match status" value="1"/>
</dbReference>
<dbReference type="EMBL" id="LAHD01000099">
    <property type="protein sequence ID" value="PHJ98469.1"/>
    <property type="molecule type" value="Genomic_DNA"/>
</dbReference>
<evidence type="ECO:0000313" key="2">
    <source>
        <dbReference type="EMBL" id="PHJ98469.1"/>
    </source>
</evidence>
<proteinExistence type="predicted"/>
<dbReference type="InterPro" id="IPR036397">
    <property type="entry name" value="RNaseH_sf"/>
</dbReference>
<dbReference type="InterPro" id="IPR038717">
    <property type="entry name" value="Tc1-like_DDE_dom"/>
</dbReference>
<dbReference type="RefSeq" id="WP_099067923.1">
    <property type="nucleotide sequence ID" value="NZ_LAHD01000099.1"/>
</dbReference>
<evidence type="ECO:0000259" key="1">
    <source>
        <dbReference type="Pfam" id="PF13358"/>
    </source>
</evidence>
<name>A0A9Q5Z7Z3_NOSLI</name>